<keyword evidence="5 9" id="KW-0378">Hydrolase</keyword>
<dbReference type="SUPFAM" id="SSF55811">
    <property type="entry name" value="Nudix"/>
    <property type="match status" value="1"/>
</dbReference>
<evidence type="ECO:0000313" key="9">
    <source>
        <dbReference type="EMBL" id="KUG08565.1"/>
    </source>
</evidence>
<organism evidence="9 10">
    <name type="scientific">Solirubrum puertoriconensis</name>
    <dbReference type="NCBI Taxonomy" id="1751427"/>
    <lineage>
        <taxon>Bacteria</taxon>
        <taxon>Pseudomonadati</taxon>
        <taxon>Bacteroidota</taxon>
        <taxon>Cytophagia</taxon>
        <taxon>Cytophagales</taxon>
    </lineage>
</organism>
<sequence>MLLERLRMERWKILKSELVVNHRWYKLRRDHVELPTGQVLDDYFVSVRPNVVLVFPLTADNQVVLVRQYKHAAADVFIELPGGVVDEGENTPLEAAKRELLEETGYASDDLEQLLEVTDNPTKDTNRIYFFVARNARRVAEQELDDTENIEVLTVPLGDIESMILSGQIRVAGSIALCLLALRKLQPVRT</sequence>
<comment type="cofactor">
    <cofactor evidence="2">
        <name>Mg(2+)</name>
        <dbReference type="ChEBI" id="CHEBI:18420"/>
    </cofactor>
</comment>
<evidence type="ECO:0000256" key="7">
    <source>
        <dbReference type="ARBA" id="ARBA00032272"/>
    </source>
</evidence>
<dbReference type="InterPro" id="IPR015797">
    <property type="entry name" value="NUDIX_hydrolase-like_dom_sf"/>
</dbReference>
<dbReference type="OrthoDB" id="9806150at2"/>
<dbReference type="Pfam" id="PF00293">
    <property type="entry name" value="NUDIX"/>
    <property type="match status" value="1"/>
</dbReference>
<evidence type="ECO:0000259" key="8">
    <source>
        <dbReference type="PROSITE" id="PS51462"/>
    </source>
</evidence>
<name>A0A9X0L5G8_SOLP1</name>
<accession>A0A9X0L5G8</accession>
<dbReference type="InterPro" id="IPR000086">
    <property type="entry name" value="NUDIX_hydrolase_dom"/>
</dbReference>
<comment type="caution">
    <text evidence="9">The sequence shown here is derived from an EMBL/GenBank/DDBJ whole genome shotgun (WGS) entry which is preliminary data.</text>
</comment>
<dbReference type="PANTHER" id="PTHR11839">
    <property type="entry name" value="UDP/ADP-SUGAR PYROPHOSPHATASE"/>
    <property type="match status" value="1"/>
</dbReference>
<dbReference type="Gene3D" id="3.90.79.10">
    <property type="entry name" value="Nucleoside Triphosphate Pyrophosphohydrolase"/>
    <property type="match status" value="1"/>
</dbReference>
<evidence type="ECO:0000256" key="5">
    <source>
        <dbReference type="ARBA" id="ARBA00022801"/>
    </source>
</evidence>
<evidence type="ECO:0000256" key="2">
    <source>
        <dbReference type="ARBA" id="ARBA00001946"/>
    </source>
</evidence>
<evidence type="ECO:0000256" key="4">
    <source>
        <dbReference type="ARBA" id="ARBA00016377"/>
    </source>
</evidence>
<reference evidence="9 10" key="1">
    <citation type="submission" date="2015-11" db="EMBL/GenBank/DDBJ databases">
        <title>Solirubrum puertoriconensis gen. nov. an environmental bacteria isolated in Puerto Rico.</title>
        <authorList>
            <person name="Cuebas-Irizarry M.F."/>
            <person name="Montalvo-Rodriguez R."/>
        </authorList>
    </citation>
    <scope>NUCLEOTIDE SEQUENCE [LARGE SCALE GENOMIC DNA]</scope>
    <source>
        <strain evidence="9 10">MC1A</strain>
    </source>
</reference>
<evidence type="ECO:0000256" key="1">
    <source>
        <dbReference type="ARBA" id="ARBA00000847"/>
    </source>
</evidence>
<dbReference type="GO" id="GO:0016787">
    <property type="term" value="F:hydrolase activity"/>
    <property type="evidence" value="ECO:0007669"/>
    <property type="project" value="UniProtKB-KW"/>
</dbReference>
<evidence type="ECO:0000256" key="3">
    <source>
        <dbReference type="ARBA" id="ARBA00007275"/>
    </source>
</evidence>
<protein>
    <recommendedName>
        <fullName evidence="4">GDP-mannose pyrophosphatase</fullName>
    </recommendedName>
    <alternativeName>
        <fullName evidence="6">GDP-mannose hydrolase</fullName>
    </alternativeName>
    <alternativeName>
        <fullName evidence="7">GDPMK</fullName>
    </alternativeName>
</protein>
<keyword evidence="10" id="KW-1185">Reference proteome</keyword>
<dbReference type="EMBL" id="LNAL01000006">
    <property type="protein sequence ID" value="KUG08565.1"/>
    <property type="molecule type" value="Genomic_DNA"/>
</dbReference>
<dbReference type="PANTHER" id="PTHR11839:SF18">
    <property type="entry name" value="NUDIX HYDROLASE DOMAIN-CONTAINING PROTEIN"/>
    <property type="match status" value="1"/>
</dbReference>
<proteinExistence type="inferred from homology"/>
<comment type="similarity">
    <text evidence="3">Belongs to the Nudix hydrolase family. NudK subfamily.</text>
</comment>
<dbReference type="GO" id="GO:0005829">
    <property type="term" value="C:cytosol"/>
    <property type="evidence" value="ECO:0007669"/>
    <property type="project" value="TreeGrafter"/>
</dbReference>
<evidence type="ECO:0000313" key="10">
    <source>
        <dbReference type="Proteomes" id="UP000054223"/>
    </source>
</evidence>
<dbReference type="CDD" id="cd03424">
    <property type="entry name" value="NUDIX_ADPRase_Nudt5_UGPPase_Nudt14"/>
    <property type="match status" value="1"/>
</dbReference>
<dbReference type="PROSITE" id="PS51462">
    <property type="entry name" value="NUDIX"/>
    <property type="match status" value="1"/>
</dbReference>
<dbReference type="GO" id="GO:0006753">
    <property type="term" value="P:nucleoside phosphate metabolic process"/>
    <property type="evidence" value="ECO:0007669"/>
    <property type="project" value="TreeGrafter"/>
</dbReference>
<evidence type="ECO:0000256" key="6">
    <source>
        <dbReference type="ARBA" id="ARBA00032162"/>
    </source>
</evidence>
<dbReference type="GO" id="GO:0019693">
    <property type="term" value="P:ribose phosphate metabolic process"/>
    <property type="evidence" value="ECO:0007669"/>
    <property type="project" value="TreeGrafter"/>
</dbReference>
<dbReference type="AlphaFoldDB" id="A0A9X0L5G8"/>
<gene>
    <name evidence="9" type="ORF">ASU33_10445</name>
</gene>
<dbReference type="Proteomes" id="UP000054223">
    <property type="component" value="Unassembled WGS sequence"/>
</dbReference>
<feature type="domain" description="Nudix hydrolase" evidence="8">
    <location>
        <begin position="47"/>
        <end position="177"/>
    </location>
</feature>
<comment type="catalytic activity">
    <reaction evidence="1">
        <text>GDP-alpha-D-mannose + H2O = alpha-D-mannose 1-phosphate + GMP + 2 H(+)</text>
        <dbReference type="Rhea" id="RHEA:27978"/>
        <dbReference type="ChEBI" id="CHEBI:15377"/>
        <dbReference type="ChEBI" id="CHEBI:15378"/>
        <dbReference type="ChEBI" id="CHEBI:57527"/>
        <dbReference type="ChEBI" id="CHEBI:58115"/>
        <dbReference type="ChEBI" id="CHEBI:58409"/>
    </reaction>
</comment>